<dbReference type="Gramene" id="Psat04G0620100-T1">
    <property type="protein sequence ID" value="KAI5423114.1"/>
    <property type="gene ID" value="KIW84_046201"/>
</dbReference>
<dbReference type="AlphaFoldDB" id="A0A9D5AYB9"/>
<dbReference type="PANTHER" id="PTHR46148">
    <property type="entry name" value="CHROMO DOMAIN-CONTAINING PROTEIN"/>
    <property type="match status" value="1"/>
</dbReference>
<sequence length="144" mass="16329">MIQEKTKASQSLQKGYHDKRRKELEFQERDHVFFRVTPNLSHVIQVDDIQVRENLAVKASPVQIEDREVKQLRANDIALVKVVWGGPAGGSITWELENQMRKSYLTLFPLGASSRLQVGTGEALPIVMVKFWCALVLWLGSGAR</sequence>
<dbReference type="EMBL" id="JAMSHJ010000004">
    <property type="protein sequence ID" value="KAI5423114.1"/>
    <property type="molecule type" value="Genomic_DNA"/>
</dbReference>
<dbReference type="PANTHER" id="PTHR46148:SF60">
    <property type="entry name" value="CHROMO DOMAIN-CONTAINING PROTEIN"/>
    <property type="match status" value="1"/>
</dbReference>
<protein>
    <recommendedName>
        <fullName evidence="3">Retrotransposon gag protein</fullName>
    </recommendedName>
</protein>
<comment type="caution">
    <text evidence="1">The sequence shown here is derived from an EMBL/GenBank/DDBJ whole genome shotgun (WGS) entry which is preliminary data.</text>
</comment>
<evidence type="ECO:0008006" key="3">
    <source>
        <dbReference type="Google" id="ProtNLM"/>
    </source>
</evidence>
<proteinExistence type="predicted"/>
<accession>A0A9D5AYB9</accession>
<dbReference type="Proteomes" id="UP001058974">
    <property type="component" value="Chromosome 4"/>
</dbReference>
<organism evidence="1 2">
    <name type="scientific">Pisum sativum</name>
    <name type="common">Garden pea</name>
    <name type="synonym">Lathyrus oleraceus</name>
    <dbReference type="NCBI Taxonomy" id="3888"/>
    <lineage>
        <taxon>Eukaryota</taxon>
        <taxon>Viridiplantae</taxon>
        <taxon>Streptophyta</taxon>
        <taxon>Embryophyta</taxon>
        <taxon>Tracheophyta</taxon>
        <taxon>Spermatophyta</taxon>
        <taxon>Magnoliopsida</taxon>
        <taxon>eudicotyledons</taxon>
        <taxon>Gunneridae</taxon>
        <taxon>Pentapetalae</taxon>
        <taxon>rosids</taxon>
        <taxon>fabids</taxon>
        <taxon>Fabales</taxon>
        <taxon>Fabaceae</taxon>
        <taxon>Papilionoideae</taxon>
        <taxon>50 kb inversion clade</taxon>
        <taxon>NPAAA clade</taxon>
        <taxon>Hologalegina</taxon>
        <taxon>IRL clade</taxon>
        <taxon>Fabeae</taxon>
        <taxon>Lathyrus</taxon>
    </lineage>
</organism>
<reference evidence="1 2" key="1">
    <citation type="journal article" date="2022" name="Nat. Genet.">
        <title>Improved pea reference genome and pan-genome highlight genomic features and evolutionary characteristics.</title>
        <authorList>
            <person name="Yang T."/>
            <person name="Liu R."/>
            <person name="Luo Y."/>
            <person name="Hu S."/>
            <person name="Wang D."/>
            <person name="Wang C."/>
            <person name="Pandey M.K."/>
            <person name="Ge S."/>
            <person name="Xu Q."/>
            <person name="Li N."/>
            <person name="Li G."/>
            <person name="Huang Y."/>
            <person name="Saxena R.K."/>
            <person name="Ji Y."/>
            <person name="Li M."/>
            <person name="Yan X."/>
            <person name="He Y."/>
            <person name="Liu Y."/>
            <person name="Wang X."/>
            <person name="Xiang C."/>
            <person name="Varshney R.K."/>
            <person name="Ding H."/>
            <person name="Gao S."/>
            <person name="Zong X."/>
        </authorList>
    </citation>
    <scope>NUCLEOTIDE SEQUENCE [LARGE SCALE GENOMIC DNA]</scope>
    <source>
        <strain evidence="1 2">cv. Zhongwan 6</strain>
    </source>
</reference>
<evidence type="ECO:0000313" key="1">
    <source>
        <dbReference type="EMBL" id="KAI5423114.1"/>
    </source>
</evidence>
<gene>
    <name evidence="1" type="ORF">KIW84_046201</name>
</gene>
<evidence type="ECO:0000313" key="2">
    <source>
        <dbReference type="Proteomes" id="UP001058974"/>
    </source>
</evidence>
<name>A0A9D5AYB9_PEA</name>
<keyword evidence="2" id="KW-1185">Reference proteome</keyword>